<accession>F0XMN2</accession>
<sequence length="433" mass="47254">MAPRATRSRGAAVSVPVAAPASSSKYTLPAESGEPPKLFILPKRATADARIVTLPHPRYAARPTRYLVCPETGMYEFTRIACPATTPRSWMIEAEKAPDTNAEEETMPAPPASPQTDAFPSLITKSADLYVASPVDPLFLVLPALAASSSAKRMFLATDDHLDALPPQSSHLADLLRRQPRVRRLLEARIAAVCDTVEAGDEPMFRLNEDRLLRELLAKAGRMATHLPCSMEERFVAKVLEAPVLSIQRENTGAEVMGETTRSTPTDSGDSSTATDATITSTASTSTSASSIDPAIRTAMQASDDVVALQRLRVALDYICSSYVPPALTTALKERLSASTIAAELPDFAPLDAYLSRLAAVKQEVTLARSAALDYSHKRGLDEDEDEDDRTEKRRKREEEERRRKASASRGVRDLKKVNVSGMKKLSEFFKKK</sequence>
<feature type="region of interest" description="Disordered" evidence="6">
    <location>
        <begin position="253"/>
        <end position="291"/>
    </location>
</feature>
<dbReference type="GO" id="GO:0006401">
    <property type="term" value="P:RNA catabolic process"/>
    <property type="evidence" value="ECO:0007669"/>
    <property type="project" value="TreeGrafter"/>
</dbReference>
<dbReference type="InterPro" id="IPR019024">
    <property type="entry name" value="RNase_H2_suB_wHTH"/>
</dbReference>
<keyword evidence="10" id="KW-1185">Reference proteome</keyword>
<reference evidence="9 10" key="1">
    <citation type="journal article" date="2011" name="Proc. Natl. Acad. Sci. U.S.A.">
        <title>Genome and transcriptome analyses of the mountain pine beetle-fungal symbiont Grosmannia clavigera, a lodgepole pine pathogen.</title>
        <authorList>
            <person name="DiGuistini S."/>
            <person name="Wang Y."/>
            <person name="Liao N.Y."/>
            <person name="Taylor G."/>
            <person name="Tanguay P."/>
            <person name="Feau N."/>
            <person name="Henrissat B."/>
            <person name="Chan S.K."/>
            <person name="Hesse-Orce U."/>
            <person name="Alamouti S.M."/>
            <person name="Tsui C.K.M."/>
            <person name="Docking R.T."/>
            <person name="Levasseur A."/>
            <person name="Haridas S."/>
            <person name="Robertson G."/>
            <person name="Birol I."/>
            <person name="Holt R.A."/>
            <person name="Marra M.A."/>
            <person name="Hamelin R.C."/>
            <person name="Hirst M."/>
            <person name="Jones S.J.M."/>
            <person name="Bohlmann J."/>
            <person name="Breuil C."/>
        </authorList>
    </citation>
    <scope>NUCLEOTIDE SEQUENCE [LARGE SCALE GENOMIC DNA]</scope>
    <source>
        <strain evidence="10">kw1407 / UAMH 11150</strain>
    </source>
</reference>
<comment type="function">
    <text evidence="4">Non catalytic subunit of RNase H2, an endonuclease that specifically degrades the RNA of RNA:DNA hybrids. Participates in DNA replication, possibly by mediating the removal of lagging-strand Okazaki fragment RNA primers during DNA replication. Mediates the excision of single ribonucleotides from DNA:RNA duplexes.</text>
</comment>
<dbReference type="InParanoid" id="F0XMN2"/>
<dbReference type="OrthoDB" id="29098at2759"/>
<gene>
    <name evidence="9" type="ORF">CMQ_6424</name>
</gene>
<dbReference type="eggNOG" id="ENOG502SAQ3">
    <property type="taxonomic scope" value="Eukaryota"/>
</dbReference>
<evidence type="ECO:0000256" key="2">
    <source>
        <dbReference type="ARBA" id="ARBA00019062"/>
    </source>
</evidence>
<dbReference type="EMBL" id="GL629794">
    <property type="protein sequence ID" value="EFX01482.1"/>
    <property type="molecule type" value="Genomic_DNA"/>
</dbReference>
<dbReference type="GeneID" id="25979856"/>
<evidence type="ECO:0000313" key="9">
    <source>
        <dbReference type="EMBL" id="EFX01482.1"/>
    </source>
</evidence>
<feature type="compositionally biased region" description="Low complexity" evidence="6">
    <location>
        <begin position="11"/>
        <end position="24"/>
    </location>
</feature>
<dbReference type="Proteomes" id="UP000007796">
    <property type="component" value="Unassembled WGS sequence"/>
</dbReference>
<dbReference type="RefSeq" id="XP_014170964.1">
    <property type="nucleotide sequence ID" value="XM_014315489.1"/>
</dbReference>
<dbReference type="HOGENOM" id="CLU_057573_0_0_1"/>
<dbReference type="PANTHER" id="PTHR13383:SF11">
    <property type="entry name" value="RIBONUCLEASE H2 SUBUNIT B"/>
    <property type="match status" value="1"/>
</dbReference>
<feature type="region of interest" description="Disordered" evidence="6">
    <location>
        <begin position="1"/>
        <end position="31"/>
    </location>
</feature>
<proteinExistence type="predicted"/>
<keyword evidence="3" id="KW-0539">Nucleus</keyword>
<organism evidence="10">
    <name type="scientific">Grosmannia clavigera (strain kw1407 / UAMH 11150)</name>
    <name type="common">Blue stain fungus</name>
    <name type="synonym">Graphiocladiella clavigera</name>
    <dbReference type="NCBI Taxonomy" id="655863"/>
    <lineage>
        <taxon>Eukaryota</taxon>
        <taxon>Fungi</taxon>
        <taxon>Dikarya</taxon>
        <taxon>Ascomycota</taxon>
        <taxon>Pezizomycotina</taxon>
        <taxon>Sordariomycetes</taxon>
        <taxon>Sordariomycetidae</taxon>
        <taxon>Ophiostomatales</taxon>
        <taxon>Ophiostomataceae</taxon>
        <taxon>Leptographium</taxon>
    </lineage>
</organism>
<dbReference type="STRING" id="655863.F0XMN2"/>
<comment type="subcellular location">
    <subcellularLocation>
        <location evidence="1">Nucleus</location>
    </subcellularLocation>
</comment>
<dbReference type="AlphaFoldDB" id="F0XMN2"/>
<dbReference type="Gene3D" id="1.10.20.120">
    <property type="match status" value="1"/>
</dbReference>
<evidence type="ECO:0000256" key="1">
    <source>
        <dbReference type="ARBA" id="ARBA00004123"/>
    </source>
</evidence>
<dbReference type="GO" id="GO:0005654">
    <property type="term" value="C:nucleoplasm"/>
    <property type="evidence" value="ECO:0007669"/>
    <property type="project" value="TreeGrafter"/>
</dbReference>
<feature type="region of interest" description="Disordered" evidence="6">
    <location>
        <begin position="379"/>
        <end position="414"/>
    </location>
</feature>
<dbReference type="Pfam" id="PF17745">
    <property type="entry name" value="Ydr279_N"/>
    <property type="match status" value="1"/>
</dbReference>
<evidence type="ECO:0000256" key="5">
    <source>
        <dbReference type="ARBA" id="ARBA00033464"/>
    </source>
</evidence>
<dbReference type="InterPro" id="IPR040456">
    <property type="entry name" value="RNase_H2_suB"/>
</dbReference>
<dbReference type="CDD" id="cd09270">
    <property type="entry name" value="RNase_H2-B"/>
    <property type="match status" value="1"/>
</dbReference>
<evidence type="ECO:0000313" key="10">
    <source>
        <dbReference type="Proteomes" id="UP000007796"/>
    </source>
</evidence>
<dbReference type="GO" id="GO:0032299">
    <property type="term" value="C:ribonuclease H2 complex"/>
    <property type="evidence" value="ECO:0007669"/>
    <property type="project" value="InterPro"/>
</dbReference>
<dbReference type="Pfam" id="PF09468">
    <property type="entry name" value="RNase_H2-Ydr279"/>
    <property type="match status" value="1"/>
</dbReference>
<evidence type="ECO:0000256" key="6">
    <source>
        <dbReference type="SAM" id="MobiDB-lite"/>
    </source>
</evidence>
<evidence type="ECO:0000256" key="4">
    <source>
        <dbReference type="ARBA" id="ARBA00024778"/>
    </source>
</evidence>
<dbReference type="InterPro" id="IPR041195">
    <property type="entry name" value="Rnh202_N"/>
</dbReference>
<evidence type="ECO:0000259" key="8">
    <source>
        <dbReference type="Pfam" id="PF17745"/>
    </source>
</evidence>
<dbReference type="PANTHER" id="PTHR13383">
    <property type="entry name" value="RIBONUCLEASE H2 SUBUNIT B"/>
    <property type="match status" value="1"/>
</dbReference>
<feature type="domain" description="Ribonuclease H2 subunit B wHTH" evidence="7">
    <location>
        <begin position="139"/>
        <end position="333"/>
    </location>
</feature>
<evidence type="ECO:0000256" key="3">
    <source>
        <dbReference type="ARBA" id="ARBA00023242"/>
    </source>
</evidence>
<evidence type="ECO:0000259" key="7">
    <source>
        <dbReference type="Pfam" id="PF09468"/>
    </source>
</evidence>
<feature type="compositionally biased region" description="Low complexity" evidence="6">
    <location>
        <begin position="260"/>
        <end position="291"/>
    </location>
</feature>
<name>F0XMN2_GROCL</name>
<feature type="domain" description="Rnh202 triple barrel" evidence="8">
    <location>
        <begin position="40"/>
        <end position="136"/>
    </location>
</feature>
<protein>
    <recommendedName>
        <fullName evidence="2">Ribonuclease H2 subunit B</fullName>
    </recommendedName>
    <alternativeName>
        <fullName evidence="5">Ribonuclease HI subunit B</fullName>
    </alternativeName>
</protein>